<dbReference type="InterPro" id="IPR037069">
    <property type="entry name" value="AcylCoA_DH/ox_N_sf"/>
</dbReference>
<keyword evidence="6 14" id="KW-0274">FAD</keyword>
<evidence type="ECO:0000256" key="10">
    <source>
        <dbReference type="ARBA" id="ARBA00052552"/>
    </source>
</evidence>
<dbReference type="InterPro" id="IPR036250">
    <property type="entry name" value="AcylCo_DH-like_C"/>
</dbReference>
<dbReference type="Proteomes" id="UP001497525">
    <property type="component" value="Unassembled WGS sequence"/>
</dbReference>
<dbReference type="SUPFAM" id="SSF47203">
    <property type="entry name" value="Acyl-CoA dehydrogenase C-terminal domain-like"/>
    <property type="match status" value="1"/>
</dbReference>
<gene>
    <name evidence="18" type="ORF">CDAUBV1_LOCUS9466</name>
</gene>
<keyword evidence="4" id="KW-0101">Branched-chain amino acid catabolism</keyword>
<dbReference type="Gene3D" id="2.40.110.10">
    <property type="entry name" value="Butyryl-CoA Dehydrogenase, subunit A, domain 2"/>
    <property type="match status" value="1"/>
</dbReference>
<accession>A0AAV2TG85</accession>
<evidence type="ECO:0000256" key="5">
    <source>
        <dbReference type="ARBA" id="ARBA00022630"/>
    </source>
</evidence>
<dbReference type="AlphaFoldDB" id="A0AAV2TG85"/>
<proteinExistence type="inferred from homology"/>
<evidence type="ECO:0000259" key="16">
    <source>
        <dbReference type="Pfam" id="PF02770"/>
    </source>
</evidence>
<protein>
    <recommendedName>
        <fullName evidence="12">Isobutyryl-CoA dehydrogenase, mitochondrial</fullName>
    </recommendedName>
    <alternativeName>
        <fullName evidence="13">Acyl-CoA dehydrogenase family member 8</fullName>
    </alternativeName>
</protein>
<evidence type="ECO:0000313" key="18">
    <source>
        <dbReference type="EMBL" id="CAL5135302.1"/>
    </source>
</evidence>
<dbReference type="PROSITE" id="PS00073">
    <property type="entry name" value="ACYL_COA_DH_2"/>
    <property type="match status" value="1"/>
</dbReference>
<feature type="domain" description="Acyl-CoA dehydrogenase/oxidase C-terminal" evidence="15">
    <location>
        <begin position="261"/>
        <end position="421"/>
    </location>
</feature>
<name>A0AAV2TG85_CALDB</name>
<comment type="catalytic activity">
    <reaction evidence="8">
        <text>(2S)-2-methylbutanoyl-CoA + oxidized [electron-transfer flavoprotein] + H(+) = (2E)-2-methylbut-2-enoyl-CoA + reduced [electron-transfer flavoprotein]</text>
        <dbReference type="Rhea" id="RHEA:48256"/>
        <dbReference type="Rhea" id="RHEA-COMP:10685"/>
        <dbReference type="Rhea" id="RHEA-COMP:10686"/>
        <dbReference type="ChEBI" id="CHEBI:15378"/>
        <dbReference type="ChEBI" id="CHEBI:57337"/>
        <dbReference type="ChEBI" id="CHEBI:57692"/>
        <dbReference type="ChEBI" id="CHEBI:58307"/>
        <dbReference type="ChEBI" id="CHEBI:88166"/>
    </reaction>
    <physiologicalReaction direction="left-to-right" evidence="8">
        <dbReference type="Rhea" id="RHEA:48257"/>
    </physiologicalReaction>
</comment>
<keyword evidence="7 14" id="KW-0560">Oxidoreductase</keyword>
<dbReference type="Pfam" id="PF02770">
    <property type="entry name" value="Acyl-CoA_dh_M"/>
    <property type="match status" value="1"/>
</dbReference>
<feature type="domain" description="Acyl-CoA oxidase/dehydrogenase middle" evidence="16">
    <location>
        <begin position="152"/>
        <end position="248"/>
    </location>
</feature>
<evidence type="ECO:0000256" key="4">
    <source>
        <dbReference type="ARBA" id="ARBA00022456"/>
    </source>
</evidence>
<comment type="catalytic activity">
    <reaction evidence="9">
        <text>propanoyl-CoA + oxidized [electron-transfer flavoprotein] + H(+) = acryloyl-CoA + reduced [electron-transfer flavoprotein]</text>
        <dbReference type="Rhea" id="RHEA:31287"/>
        <dbReference type="Rhea" id="RHEA-COMP:10685"/>
        <dbReference type="Rhea" id="RHEA-COMP:10686"/>
        <dbReference type="ChEBI" id="CHEBI:15378"/>
        <dbReference type="ChEBI" id="CHEBI:57367"/>
        <dbReference type="ChEBI" id="CHEBI:57392"/>
        <dbReference type="ChEBI" id="CHEBI:57692"/>
        <dbReference type="ChEBI" id="CHEBI:58307"/>
    </reaction>
    <physiologicalReaction direction="left-to-right" evidence="9">
        <dbReference type="Rhea" id="RHEA:31288"/>
    </physiologicalReaction>
</comment>
<evidence type="ECO:0000256" key="11">
    <source>
        <dbReference type="ARBA" id="ARBA00055070"/>
    </source>
</evidence>
<dbReference type="InterPro" id="IPR006089">
    <property type="entry name" value="Acyl-CoA_DH_CS"/>
</dbReference>
<reference evidence="18" key="1">
    <citation type="submission" date="2024-06" db="EMBL/GenBank/DDBJ databases">
        <authorList>
            <person name="Liu X."/>
            <person name="Lenzi L."/>
            <person name="Haldenby T S."/>
            <person name="Uol C."/>
        </authorList>
    </citation>
    <scope>NUCLEOTIDE SEQUENCE</scope>
</reference>
<dbReference type="InterPro" id="IPR046373">
    <property type="entry name" value="Acyl-CoA_Oxase/DH_mid-dom_sf"/>
</dbReference>
<evidence type="ECO:0000256" key="14">
    <source>
        <dbReference type="RuleBase" id="RU362125"/>
    </source>
</evidence>
<dbReference type="SUPFAM" id="SSF56645">
    <property type="entry name" value="Acyl-CoA dehydrogenase NM domain-like"/>
    <property type="match status" value="1"/>
</dbReference>
<sequence length="430" mass="46842">MLRPTVRLFPWEISPFIGQCKRFTKSPLNDMCLSEEQRQFRNVIAKFVDGEIAPNASKIDEKDSNEGIKNLWRKFGDMGLLGLTVPEKYGGLNQGFVAQCIAVEEISRASGSVGLSYGAHSNLCVNQLVRHATPKQAEKYLPGLVSGELIGALAMSETEAGSDVMAMKTRGRNCGDHYLLSGSKFWITNGPDADVIIVYAKTGTEGSDTDRKISAFIIETSQPGFKVGRKIRKLGMRGSHTSEIILEDYKVPASNLLGELNRGAYVMMSGLDIERMVLAAGPVGLMQAACDVAFAYTQSRKTFGKQISEHGMIQAKMAEMYTRTQANRSYLYSLAKIFDDAGTNNNKSTARKSSLLSMECAAVILSAAEAATQVALDAIQILGGAGYTEDYPVGRIMRDAKLYEIGAGTSEIRRMVIARGIDAFYKQAGE</sequence>
<comment type="catalytic activity">
    <reaction evidence="10">
        <text>2-methylpropanoyl-CoA + oxidized [electron-transfer flavoprotein] + H(+) = 2-methylpropenoyl-CoA + reduced [electron-transfer flavoprotein]</text>
        <dbReference type="Rhea" id="RHEA:44180"/>
        <dbReference type="Rhea" id="RHEA-COMP:10685"/>
        <dbReference type="Rhea" id="RHEA-COMP:10686"/>
        <dbReference type="ChEBI" id="CHEBI:15378"/>
        <dbReference type="ChEBI" id="CHEBI:57338"/>
        <dbReference type="ChEBI" id="CHEBI:57692"/>
        <dbReference type="ChEBI" id="CHEBI:58307"/>
        <dbReference type="ChEBI" id="CHEBI:62500"/>
        <dbReference type="EC" id="1.3.8.5"/>
    </reaction>
    <physiologicalReaction direction="left-to-right" evidence="10">
        <dbReference type="Rhea" id="RHEA:44181"/>
    </physiologicalReaction>
</comment>
<evidence type="ECO:0000259" key="15">
    <source>
        <dbReference type="Pfam" id="PF00441"/>
    </source>
</evidence>
<evidence type="ECO:0000313" key="19">
    <source>
        <dbReference type="Proteomes" id="UP001497525"/>
    </source>
</evidence>
<evidence type="ECO:0000256" key="3">
    <source>
        <dbReference type="ARBA" id="ARBA00009347"/>
    </source>
</evidence>
<dbReference type="InterPro" id="IPR009075">
    <property type="entry name" value="AcylCo_DH/oxidase_C"/>
</dbReference>
<feature type="domain" description="Acyl-CoA dehydrogenase/oxidase N-terminal" evidence="17">
    <location>
        <begin position="34"/>
        <end position="148"/>
    </location>
</feature>
<evidence type="ECO:0000256" key="2">
    <source>
        <dbReference type="ARBA" id="ARBA00005109"/>
    </source>
</evidence>
<dbReference type="Pfam" id="PF00441">
    <property type="entry name" value="Acyl-CoA_dh_1"/>
    <property type="match status" value="1"/>
</dbReference>
<evidence type="ECO:0000256" key="7">
    <source>
        <dbReference type="ARBA" id="ARBA00023002"/>
    </source>
</evidence>
<dbReference type="GO" id="GO:0008470">
    <property type="term" value="F:3-methylbutanoyl-CoA dehydrogenase activity"/>
    <property type="evidence" value="ECO:0007669"/>
    <property type="project" value="TreeGrafter"/>
</dbReference>
<dbReference type="InterPro" id="IPR006091">
    <property type="entry name" value="Acyl-CoA_Oxase/DH_mid-dom"/>
</dbReference>
<comment type="function">
    <text evidence="11">Isobutyryl-CoA dehydrogenase which catalyzes the conversion of 2-methylpropanoyl-CoA to (2E)-2-methylpropenoyl-CoA in the valine catabolic pathway. To a lesser extent, also able to catalyze the oxidation of (2S)-2-methylbutanoyl-CoA.</text>
</comment>
<evidence type="ECO:0000256" key="6">
    <source>
        <dbReference type="ARBA" id="ARBA00022827"/>
    </source>
</evidence>
<dbReference type="GO" id="GO:0006552">
    <property type="term" value="P:L-leucine catabolic process"/>
    <property type="evidence" value="ECO:0007669"/>
    <property type="project" value="TreeGrafter"/>
</dbReference>
<dbReference type="EMBL" id="CAXLJL010000256">
    <property type="protein sequence ID" value="CAL5135302.1"/>
    <property type="molecule type" value="Genomic_DNA"/>
</dbReference>
<dbReference type="InterPro" id="IPR009100">
    <property type="entry name" value="AcylCoA_DH/oxidase_NM_dom_sf"/>
</dbReference>
<dbReference type="FunFam" id="1.10.540.10:FF:000007">
    <property type="entry name" value="Isovaleryl-CoA dehydrogenase, mitochondrial"/>
    <property type="match status" value="1"/>
</dbReference>
<dbReference type="Gene3D" id="1.10.540.10">
    <property type="entry name" value="Acyl-CoA dehydrogenase/oxidase, N-terminal domain"/>
    <property type="match status" value="1"/>
</dbReference>
<evidence type="ECO:0000256" key="8">
    <source>
        <dbReference type="ARBA" id="ARBA00049552"/>
    </source>
</evidence>
<dbReference type="FunFam" id="1.20.140.10:FF:000001">
    <property type="entry name" value="Acyl-CoA dehydrogenase"/>
    <property type="match status" value="1"/>
</dbReference>
<evidence type="ECO:0000259" key="17">
    <source>
        <dbReference type="Pfam" id="PF02771"/>
    </source>
</evidence>
<evidence type="ECO:0000256" key="9">
    <source>
        <dbReference type="ARBA" id="ARBA00050268"/>
    </source>
</evidence>
<dbReference type="Pfam" id="PF02771">
    <property type="entry name" value="Acyl-CoA_dh_N"/>
    <property type="match status" value="1"/>
</dbReference>
<evidence type="ECO:0000256" key="13">
    <source>
        <dbReference type="ARBA" id="ARBA00076026"/>
    </source>
</evidence>
<dbReference type="GO" id="GO:0003853">
    <property type="term" value="F:short-chain 2-methyl fatty acyl-CoA dehydrogenase activity"/>
    <property type="evidence" value="ECO:0007669"/>
    <property type="project" value="UniProtKB-EC"/>
</dbReference>
<dbReference type="FunFam" id="2.40.110.10:FF:000001">
    <property type="entry name" value="Acyl-CoA dehydrogenase, mitochondrial"/>
    <property type="match status" value="1"/>
</dbReference>
<dbReference type="PANTHER" id="PTHR43884:SF12">
    <property type="entry name" value="ISOVALERYL-COA DEHYDROGENASE, MITOCHONDRIAL-RELATED"/>
    <property type="match status" value="1"/>
</dbReference>
<dbReference type="InterPro" id="IPR013786">
    <property type="entry name" value="AcylCoA_DH/ox_N"/>
</dbReference>
<dbReference type="GO" id="GO:0050660">
    <property type="term" value="F:flavin adenine dinucleotide binding"/>
    <property type="evidence" value="ECO:0007669"/>
    <property type="project" value="InterPro"/>
</dbReference>
<dbReference type="Gene3D" id="1.20.140.10">
    <property type="entry name" value="Butyryl-CoA Dehydrogenase, subunit A, domain 3"/>
    <property type="match status" value="1"/>
</dbReference>
<comment type="pathway">
    <text evidence="2">Amino-acid degradation; L-valine degradation.</text>
</comment>
<evidence type="ECO:0000256" key="1">
    <source>
        <dbReference type="ARBA" id="ARBA00001974"/>
    </source>
</evidence>
<comment type="cofactor">
    <cofactor evidence="1 14">
        <name>FAD</name>
        <dbReference type="ChEBI" id="CHEBI:57692"/>
    </cofactor>
</comment>
<organism evidence="18 19">
    <name type="scientific">Calicophoron daubneyi</name>
    <name type="common">Rumen fluke</name>
    <name type="synonym">Paramphistomum daubneyi</name>
    <dbReference type="NCBI Taxonomy" id="300641"/>
    <lineage>
        <taxon>Eukaryota</taxon>
        <taxon>Metazoa</taxon>
        <taxon>Spiralia</taxon>
        <taxon>Lophotrochozoa</taxon>
        <taxon>Platyhelminthes</taxon>
        <taxon>Trematoda</taxon>
        <taxon>Digenea</taxon>
        <taxon>Plagiorchiida</taxon>
        <taxon>Pronocephalata</taxon>
        <taxon>Paramphistomoidea</taxon>
        <taxon>Paramphistomidae</taxon>
        <taxon>Calicophoron</taxon>
    </lineage>
</organism>
<comment type="caution">
    <text evidence="18">The sequence shown here is derived from an EMBL/GenBank/DDBJ whole genome shotgun (WGS) entry which is preliminary data.</text>
</comment>
<dbReference type="PANTHER" id="PTHR43884">
    <property type="entry name" value="ACYL-COA DEHYDROGENASE"/>
    <property type="match status" value="1"/>
</dbReference>
<evidence type="ECO:0000256" key="12">
    <source>
        <dbReference type="ARBA" id="ARBA00071686"/>
    </source>
</evidence>
<keyword evidence="5 14" id="KW-0285">Flavoprotein</keyword>
<comment type="similarity">
    <text evidence="3 14">Belongs to the acyl-CoA dehydrogenase family.</text>
</comment>
<dbReference type="PROSITE" id="PS00072">
    <property type="entry name" value="ACYL_COA_DH_1"/>
    <property type="match status" value="1"/>
</dbReference>